<sequence>MLIGEVKSLLRNTLSSTTVQTSGLEKLFAYLDDRWDLPESIEWLRLGLALRDVYLSPRWRAAVVAFGSLVVHGCLYAYMRSCVRGIEFKERRKQRRIDRDEALQVLENELKNLKLSEEEIEHIVSCNVPDLVSKLQSGELLATQVLHAFQWKALSAHKKTNCLTGLVIEAEEWAVALDKLPRDERGPLHGIPISVKENFPLAYTSVNVNQVYKSKRPLKIGVFTFDGFCQPIPACESIVIEASEHLSSLGHEIVEWSPPDPHLAFWYAVSIMSGDGGQSTHKEILNDELSSDVLMLYHVPITLRRIIARVIKPFNPFNSTLLRLSCGVRSVPDWWHLTLRIQEYRQRVISSWKESGLDVIICPSFATPALPLNNEISLHAGNYCMLFNVLNFPAGVVPRGEFSDDDVEEVRSDYPEDTAYQRKIKQCVLQDSVGLPLSVQCVSLPWQEELCLRVMNELET</sequence>
<protein>
    <recommendedName>
        <fullName evidence="1">Amidase domain-containing protein</fullName>
    </recommendedName>
</protein>
<dbReference type="PANTHER" id="PTHR45847">
    <property type="entry name" value="FATTY ACID AMIDE HYDROLASE"/>
    <property type="match status" value="1"/>
</dbReference>
<dbReference type="HOGENOM" id="CLU_594826_0_0_1"/>
<dbReference type="STRING" id="283909.R7UG68"/>
<dbReference type="PANTHER" id="PTHR45847:SF6">
    <property type="entry name" value="FATTY ACID AMIDE HYDROLASE"/>
    <property type="match status" value="1"/>
</dbReference>
<gene>
    <name evidence="2" type="ORF">CAPTEDRAFT_227164</name>
</gene>
<organism evidence="2">
    <name type="scientific">Capitella teleta</name>
    <name type="common">Polychaete worm</name>
    <dbReference type="NCBI Taxonomy" id="283909"/>
    <lineage>
        <taxon>Eukaryota</taxon>
        <taxon>Metazoa</taxon>
        <taxon>Spiralia</taxon>
        <taxon>Lophotrochozoa</taxon>
        <taxon>Annelida</taxon>
        <taxon>Polychaeta</taxon>
        <taxon>Sedentaria</taxon>
        <taxon>Scolecida</taxon>
        <taxon>Capitellidae</taxon>
        <taxon>Capitella</taxon>
    </lineage>
</organism>
<dbReference type="SUPFAM" id="SSF75304">
    <property type="entry name" value="Amidase signature (AS) enzymes"/>
    <property type="match status" value="2"/>
</dbReference>
<dbReference type="GO" id="GO:0004040">
    <property type="term" value="F:amidase activity"/>
    <property type="evidence" value="ECO:0007669"/>
    <property type="project" value="TreeGrafter"/>
</dbReference>
<dbReference type="InterPro" id="IPR036928">
    <property type="entry name" value="AS_sf"/>
</dbReference>
<dbReference type="EMBL" id="KB301731">
    <property type="protein sequence ID" value="ELU05205.1"/>
    <property type="molecule type" value="Genomic_DNA"/>
</dbReference>
<keyword evidence="4" id="KW-1185">Reference proteome</keyword>
<reference evidence="2 4" key="2">
    <citation type="journal article" date="2013" name="Nature">
        <title>Insights into bilaterian evolution from three spiralian genomes.</title>
        <authorList>
            <person name="Simakov O."/>
            <person name="Marletaz F."/>
            <person name="Cho S.J."/>
            <person name="Edsinger-Gonzales E."/>
            <person name="Havlak P."/>
            <person name="Hellsten U."/>
            <person name="Kuo D.H."/>
            <person name="Larsson T."/>
            <person name="Lv J."/>
            <person name="Arendt D."/>
            <person name="Savage R."/>
            <person name="Osoegawa K."/>
            <person name="de Jong P."/>
            <person name="Grimwood J."/>
            <person name="Chapman J.A."/>
            <person name="Shapiro H."/>
            <person name="Aerts A."/>
            <person name="Otillar R.P."/>
            <person name="Terry A.Y."/>
            <person name="Boore J.L."/>
            <person name="Grigoriev I.V."/>
            <person name="Lindberg D.R."/>
            <person name="Seaver E.C."/>
            <person name="Weisblat D.A."/>
            <person name="Putnam N.H."/>
            <person name="Rokhsar D.S."/>
        </authorList>
    </citation>
    <scope>NUCLEOTIDE SEQUENCE</scope>
    <source>
        <strain evidence="2 4">I ESC-2004</strain>
    </source>
</reference>
<evidence type="ECO:0000313" key="2">
    <source>
        <dbReference type="EMBL" id="ELU05205.1"/>
    </source>
</evidence>
<feature type="domain" description="Amidase" evidence="1">
    <location>
        <begin position="209"/>
        <end position="452"/>
    </location>
</feature>
<dbReference type="OrthoDB" id="6428749at2759"/>
<evidence type="ECO:0000313" key="4">
    <source>
        <dbReference type="Proteomes" id="UP000014760"/>
    </source>
</evidence>
<dbReference type="Gene3D" id="3.90.1300.10">
    <property type="entry name" value="Amidase signature (AS) domain"/>
    <property type="match status" value="2"/>
</dbReference>
<dbReference type="InterPro" id="IPR052096">
    <property type="entry name" value="Endocannabinoid_amidase"/>
</dbReference>
<dbReference type="Proteomes" id="UP000014760">
    <property type="component" value="Unassembled WGS sequence"/>
</dbReference>
<dbReference type="InterPro" id="IPR023631">
    <property type="entry name" value="Amidase_dom"/>
</dbReference>
<reference evidence="4" key="1">
    <citation type="submission" date="2012-12" db="EMBL/GenBank/DDBJ databases">
        <authorList>
            <person name="Hellsten U."/>
            <person name="Grimwood J."/>
            <person name="Chapman J.A."/>
            <person name="Shapiro H."/>
            <person name="Aerts A."/>
            <person name="Otillar R.P."/>
            <person name="Terry A.Y."/>
            <person name="Boore J.L."/>
            <person name="Simakov O."/>
            <person name="Marletaz F."/>
            <person name="Cho S.-J."/>
            <person name="Edsinger-Gonzales E."/>
            <person name="Havlak P."/>
            <person name="Kuo D.-H."/>
            <person name="Larsson T."/>
            <person name="Lv J."/>
            <person name="Arendt D."/>
            <person name="Savage R."/>
            <person name="Osoegawa K."/>
            <person name="de Jong P."/>
            <person name="Lindberg D.R."/>
            <person name="Seaver E.C."/>
            <person name="Weisblat D.A."/>
            <person name="Putnam N.H."/>
            <person name="Grigoriev I.V."/>
            <person name="Rokhsar D.S."/>
        </authorList>
    </citation>
    <scope>NUCLEOTIDE SEQUENCE</scope>
    <source>
        <strain evidence="4">I ESC-2004</strain>
    </source>
</reference>
<dbReference type="GO" id="GO:0009062">
    <property type="term" value="P:fatty acid catabolic process"/>
    <property type="evidence" value="ECO:0007669"/>
    <property type="project" value="TreeGrafter"/>
</dbReference>
<dbReference type="GO" id="GO:0017064">
    <property type="term" value="F:fatty acid amide hydrolase activity"/>
    <property type="evidence" value="ECO:0007669"/>
    <property type="project" value="TreeGrafter"/>
</dbReference>
<proteinExistence type="predicted"/>
<dbReference type="OMA" id="TIFTIEC"/>
<reference evidence="3" key="3">
    <citation type="submission" date="2015-06" db="UniProtKB">
        <authorList>
            <consortium name="EnsemblMetazoa"/>
        </authorList>
    </citation>
    <scope>IDENTIFICATION</scope>
</reference>
<dbReference type="EMBL" id="AMQN01007929">
    <property type="status" value="NOT_ANNOTATED_CDS"/>
    <property type="molecule type" value="Genomic_DNA"/>
</dbReference>
<name>R7UG68_CAPTE</name>
<feature type="domain" description="Amidase" evidence="1">
    <location>
        <begin position="145"/>
        <end position="201"/>
    </location>
</feature>
<evidence type="ECO:0000313" key="3">
    <source>
        <dbReference type="EnsemblMetazoa" id="CapteP227164"/>
    </source>
</evidence>
<dbReference type="EnsemblMetazoa" id="CapteT227164">
    <property type="protein sequence ID" value="CapteP227164"/>
    <property type="gene ID" value="CapteG227164"/>
</dbReference>
<accession>R7UG68</accession>
<dbReference type="AlphaFoldDB" id="R7UG68"/>
<evidence type="ECO:0000259" key="1">
    <source>
        <dbReference type="Pfam" id="PF01425"/>
    </source>
</evidence>
<dbReference type="Pfam" id="PF01425">
    <property type="entry name" value="Amidase"/>
    <property type="match status" value="2"/>
</dbReference>